<dbReference type="AlphaFoldDB" id="A0A1G6N492"/>
<evidence type="ECO:0000313" key="5">
    <source>
        <dbReference type="Proteomes" id="UP000199411"/>
    </source>
</evidence>
<dbReference type="Pfam" id="PF02541">
    <property type="entry name" value="Ppx-GppA"/>
    <property type="match status" value="1"/>
</dbReference>
<sequence>MPDYPIIAIIDIGSNSIRLQVAQSLEKSYRIIQDYREILRLGDCVFSKGYIDGQTADLFYKNMEVINNLIQNHKATIIRAVGTAALRDAQNAYEIVKTTKERFGIDIEIISGKEEAYYNFLAVLYNFDIKNMNALTIDIGGGSSEIVISQKGELVDSYSTLLGCTRLKHEFLKKDPPSQSSIYAMKDFIEETLQNLDDINIDTIVATGGTLNNIAIMYYMSQNKKSTSYAKYVPRSYVKSLINTLRRMKIDDIKKIKGVEEKRADIILPACMVIESIMNFYNVEGFYTFMGGLRTGLLIDTLNKIGLSFPFQTLDSDLKFSRLIELGNKFNFEEPHALCVNDLAKKLFEQLKQTLNLQDKDFALLEAACILHDIGTYISFSKHHMHSYYLITNSDLTGFSVKQKNMIATIAYFHRGSLPNKSHKFYQSFSKKKKDKIKKLAAILRIADGLDRSHRSFVKDIKVSIEKDNIKIVAISSEDTFLEMKAANAKKNLLEKVTGKKVSII</sequence>
<keyword evidence="5" id="KW-1185">Reference proteome</keyword>
<dbReference type="RefSeq" id="WP_092128783.1">
    <property type="nucleotide sequence ID" value="NZ_FMYU01000007.1"/>
</dbReference>
<dbReference type="InterPro" id="IPR003695">
    <property type="entry name" value="Ppx_GppA_N"/>
</dbReference>
<dbReference type="EMBL" id="FMYU01000007">
    <property type="protein sequence ID" value="SDC62658.1"/>
    <property type="molecule type" value="Genomic_DNA"/>
</dbReference>
<dbReference type="Pfam" id="PF21447">
    <property type="entry name" value="Ppx-GppA_III"/>
    <property type="match status" value="1"/>
</dbReference>
<dbReference type="CDD" id="cd24006">
    <property type="entry name" value="ASKHA_NBD_PPX_GppA"/>
    <property type="match status" value="1"/>
</dbReference>
<accession>A0A1G6N492</accession>
<keyword evidence="1" id="KW-0378">Hydrolase</keyword>
<dbReference type="InterPro" id="IPR050273">
    <property type="entry name" value="GppA/Ppx_hydrolase"/>
</dbReference>
<dbReference type="CDD" id="cd00077">
    <property type="entry name" value="HDc"/>
    <property type="match status" value="1"/>
</dbReference>
<name>A0A1G6N492_9BACT</name>
<dbReference type="Gene3D" id="1.10.3210.10">
    <property type="entry name" value="Hypothetical protein af1432"/>
    <property type="match status" value="1"/>
</dbReference>
<dbReference type="PANTHER" id="PTHR30005:SF0">
    <property type="entry name" value="RETROGRADE REGULATION PROTEIN 2"/>
    <property type="match status" value="1"/>
</dbReference>
<reference evidence="5" key="1">
    <citation type="submission" date="2016-10" db="EMBL/GenBank/DDBJ databases">
        <authorList>
            <person name="Varghese N."/>
            <person name="Submissions S."/>
        </authorList>
    </citation>
    <scope>NUCLEOTIDE SEQUENCE [LARGE SCALE GENOMIC DNA]</scope>
    <source>
        <strain evidence="5">DSM 8415</strain>
    </source>
</reference>
<protein>
    <submittedName>
        <fullName evidence="4">Exopolyphosphatase / guanosine-5'-triphosphate,3'-diphosphate pyrophosphatase</fullName>
    </submittedName>
</protein>
<evidence type="ECO:0000259" key="3">
    <source>
        <dbReference type="Pfam" id="PF21447"/>
    </source>
</evidence>
<evidence type="ECO:0000313" key="4">
    <source>
        <dbReference type="EMBL" id="SDC62658.1"/>
    </source>
</evidence>
<evidence type="ECO:0000259" key="2">
    <source>
        <dbReference type="Pfam" id="PF02541"/>
    </source>
</evidence>
<dbReference type="SUPFAM" id="SSF109604">
    <property type="entry name" value="HD-domain/PDEase-like"/>
    <property type="match status" value="1"/>
</dbReference>
<dbReference type="PIRSF" id="PIRSF001267">
    <property type="entry name" value="Pyrophosphatase_GppA_Ppx"/>
    <property type="match status" value="1"/>
</dbReference>
<gene>
    <name evidence="4" type="ORF">SAMN05660835_01108</name>
</gene>
<dbReference type="InterPro" id="IPR003607">
    <property type="entry name" value="HD/PDEase_dom"/>
</dbReference>
<dbReference type="InterPro" id="IPR043129">
    <property type="entry name" value="ATPase_NBD"/>
</dbReference>
<dbReference type="InterPro" id="IPR048950">
    <property type="entry name" value="Ppx_GppA_C"/>
</dbReference>
<feature type="domain" description="Ppx/GppA phosphatase C-terminal" evidence="3">
    <location>
        <begin position="325"/>
        <end position="485"/>
    </location>
</feature>
<dbReference type="InterPro" id="IPR030673">
    <property type="entry name" value="PyroPPase_GppA_Ppx"/>
</dbReference>
<dbReference type="SUPFAM" id="SSF53067">
    <property type="entry name" value="Actin-like ATPase domain"/>
    <property type="match status" value="2"/>
</dbReference>
<organism evidence="4 5">
    <name type="scientific">Desulfurella multipotens</name>
    <dbReference type="NCBI Taxonomy" id="79269"/>
    <lineage>
        <taxon>Bacteria</taxon>
        <taxon>Pseudomonadati</taxon>
        <taxon>Campylobacterota</taxon>
        <taxon>Desulfurellia</taxon>
        <taxon>Desulfurellales</taxon>
        <taxon>Desulfurellaceae</taxon>
        <taxon>Desulfurella</taxon>
    </lineage>
</organism>
<dbReference type="Proteomes" id="UP000199411">
    <property type="component" value="Unassembled WGS sequence"/>
</dbReference>
<proteinExistence type="predicted"/>
<dbReference type="Gene3D" id="3.30.420.40">
    <property type="match status" value="1"/>
</dbReference>
<dbReference type="PANTHER" id="PTHR30005">
    <property type="entry name" value="EXOPOLYPHOSPHATASE"/>
    <property type="match status" value="1"/>
</dbReference>
<dbReference type="Gene3D" id="3.30.420.150">
    <property type="entry name" value="Exopolyphosphatase. Domain 2"/>
    <property type="match status" value="1"/>
</dbReference>
<dbReference type="OrthoDB" id="9793035at2"/>
<dbReference type="GO" id="GO:0016462">
    <property type="term" value="F:pyrophosphatase activity"/>
    <property type="evidence" value="ECO:0007669"/>
    <property type="project" value="TreeGrafter"/>
</dbReference>
<feature type="domain" description="Ppx/GppA phosphatase N-terminal" evidence="2">
    <location>
        <begin position="21"/>
        <end position="304"/>
    </location>
</feature>
<evidence type="ECO:0000256" key="1">
    <source>
        <dbReference type="ARBA" id="ARBA00022801"/>
    </source>
</evidence>